<protein>
    <recommendedName>
        <fullName evidence="1">Fibronectin type-III domain-containing protein</fullName>
    </recommendedName>
</protein>
<dbReference type="SMART" id="SM00060">
    <property type="entry name" value="FN3"/>
    <property type="match status" value="2"/>
</dbReference>
<dbReference type="Proteomes" id="UP000683559">
    <property type="component" value="Chromosome"/>
</dbReference>
<feature type="domain" description="Fibronectin type-III" evidence="1">
    <location>
        <begin position="399"/>
        <end position="491"/>
    </location>
</feature>
<dbReference type="CDD" id="cd00063">
    <property type="entry name" value="FN3"/>
    <property type="match status" value="1"/>
</dbReference>
<gene>
    <name evidence="2" type="ORF">KP001_11815</name>
</gene>
<sequence>MCIPWKKQVVAALLLLCLPLLLIGCGGGGGGGGGGTRIISGVAMKGPIVGALVSVNRLQLNGSRGALLGTGATGNDGSYAVRIPASVTGPVVVTVTGRAGATYLSESTGLAVPFTATDSFSAVVDNFNPDVPVAVTPLTEAAFQKLPLILEQKAAVTTVTTAVLQSAIVAANAQVGALFNVTDILAPPAQSTAYLAALMVIDQMIVDSKAGGTVTDTTAAMTVINQAIADVNPALPAYQTFVGVFTSAATQVAADHPGAIAAAVVSMIAQVTNPPLEPNFTDITAPSAVTGLSATTAAIDSTTSTVILTWTAASDNNAVAGYEVYRDGAKIGTTTTTTFIDSPVTSNVTYVYTVVAFDAAGNFSSASAPLSVKPNQASLSVTVSGQLSGDLLAQLDLTPPTSPTGLAAVTTAITGTTSSVALSWGASTDNVGVTGYDVFRDGVKVGTATATSFTDASVTSATTYSYTVKAFDAAGNRSAASTALSVTANRPSLGVTVSGQVNP</sequence>
<proteinExistence type="predicted"/>
<reference evidence="2 3" key="1">
    <citation type="submission" date="2021-06" db="EMBL/GenBank/DDBJ databases">
        <title>Gemonas diversity in paddy soil.</title>
        <authorList>
            <person name="Liu G."/>
        </authorList>
    </citation>
    <scope>NUCLEOTIDE SEQUENCE [LARGE SCALE GENOMIC DNA]</scope>
    <source>
        <strain evidence="2 3">RG2</strain>
    </source>
</reference>
<evidence type="ECO:0000259" key="1">
    <source>
        <dbReference type="PROSITE" id="PS50853"/>
    </source>
</evidence>
<feature type="domain" description="Fibronectin type-III" evidence="1">
    <location>
        <begin position="285"/>
        <end position="377"/>
    </location>
</feature>
<evidence type="ECO:0000313" key="3">
    <source>
        <dbReference type="Proteomes" id="UP000683559"/>
    </source>
</evidence>
<dbReference type="PROSITE" id="PS51257">
    <property type="entry name" value="PROKAR_LIPOPROTEIN"/>
    <property type="match status" value="1"/>
</dbReference>
<dbReference type="InterPro" id="IPR003961">
    <property type="entry name" value="FN3_dom"/>
</dbReference>
<name>A0ABX8LG01_9BACT</name>
<evidence type="ECO:0000313" key="2">
    <source>
        <dbReference type="EMBL" id="QXE89153.1"/>
    </source>
</evidence>
<accession>A0ABX8LG01</accession>
<organism evidence="2 3">
    <name type="scientific">Geomonas subterranea</name>
    <dbReference type="NCBI Taxonomy" id="2847989"/>
    <lineage>
        <taxon>Bacteria</taxon>
        <taxon>Pseudomonadati</taxon>
        <taxon>Thermodesulfobacteriota</taxon>
        <taxon>Desulfuromonadia</taxon>
        <taxon>Geobacterales</taxon>
        <taxon>Geobacteraceae</taxon>
        <taxon>Geomonas</taxon>
    </lineage>
</organism>
<keyword evidence="3" id="KW-1185">Reference proteome</keyword>
<dbReference type="RefSeq" id="WP_217285847.1">
    <property type="nucleotide sequence ID" value="NZ_CP077683.1"/>
</dbReference>
<dbReference type="EMBL" id="CP077683">
    <property type="protein sequence ID" value="QXE89153.1"/>
    <property type="molecule type" value="Genomic_DNA"/>
</dbReference>
<dbReference type="PROSITE" id="PS50853">
    <property type="entry name" value="FN3"/>
    <property type="match status" value="2"/>
</dbReference>